<dbReference type="EMBL" id="JAWDGP010001079">
    <property type="protein sequence ID" value="KAK3795069.1"/>
    <property type="molecule type" value="Genomic_DNA"/>
</dbReference>
<dbReference type="AlphaFoldDB" id="A0AAE1AW50"/>
<proteinExistence type="predicted"/>
<feature type="compositionally biased region" description="Basic and acidic residues" evidence="1">
    <location>
        <begin position="47"/>
        <end position="72"/>
    </location>
</feature>
<gene>
    <name evidence="2" type="ORF">RRG08_061685</name>
</gene>
<keyword evidence="3" id="KW-1185">Reference proteome</keyword>
<name>A0AAE1AW50_9GAST</name>
<feature type="region of interest" description="Disordered" evidence="1">
    <location>
        <begin position="47"/>
        <end position="74"/>
    </location>
</feature>
<evidence type="ECO:0000313" key="3">
    <source>
        <dbReference type="Proteomes" id="UP001283361"/>
    </source>
</evidence>
<dbReference type="Proteomes" id="UP001283361">
    <property type="component" value="Unassembled WGS sequence"/>
</dbReference>
<reference evidence="2" key="1">
    <citation type="journal article" date="2023" name="G3 (Bethesda)">
        <title>A reference genome for the long-term kleptoplast-retaining sea slug Elysia crispata morphotype clarki.</title>
        <authorList>
            <person name="Eastman K.E."/>
            <person name="Pendleton A.L."/>
            <person name="Shaikh M.A."/>
            <person name="Suttiyut T."/>
            <person name="Ogas R."/>
            <person name="Tomko P."/>
            <person name="Gavelis G."/>
            <person name="Widhalm J.R."/>
            <person name="Wisecaver J.H."/>
        </authorList>
    </citation>
    <scope>NUCLEOTIDE SEQUENCE</scope>
    <source>
        <strain evidence="2">ECLA1</strain>
    </source>
</reference>
<accession>A0AAE1AW50</accession>
<comment type="caution">
    <text evidence="2">The sequence shown here is derived from an EMBL/GenBank/DDBJ whole genome shotgun (WGS) entry which is preliminary data.</text>
</comment>
<protein>
    <submittedName>
        <fullName evidence="2">Uncharacterized protein</fullName>
    </submittedName>
</protein>
<organism evidence="2 3">
    <name type="scientific">Elysia crispata</name>
    <name type="common">lettuce slug</name>
    <dbReference type="NCBI Taxonomy" id="231223"/>
    <lineage>
        <taxon>Eukaryota</taxon>
        <taxon>Metazoa</taxon>
        <taxon>Spiralia</taxon>
        <taxon>Lophotrochozoa</taxon>
        <taxon>Mollusca</taxon>
        <taxon>Gastropoda</taxon>
        <taxon>Heterobranchia</taxon>
        <taxon>Euthyneura</taxon>
        <taxon>Panpulmonata</taxon>
        <taxon>Sacoglossa</taxon>
        <taxon>Placobranchoidea</taxon>
        <taxon>Plakobranchidae</taxon>
        <taxon>Elysia</taxon>
    </lineage>
</organism>
<evidence type="ECO:0000313" key="2">
    <source>
        <dbReference type="EMBL" id="KAK3795069.1"/>
    </source>
</evidence>
<evidence type="ECO:0000256" key="1">
    <source>
        <dbReference type="SAM" id="MobiDB-lite"/>
    </source>
</evidence>
<sequence length="135" mass="15336">MNLYKDKTNHVDASTKVNRVCVHLQRSGDWLCGVQFFQRVGVAGRTAHRDSHSSEERWEDCSNLGRKERDAETGVNEKPASFFRLCSDDFFPPTLKKRNFLSLREQATSMQLYLPGIVEKSDPALVVSLATMDIT</sequence>